<evidence type="ECO:0000256" key="2">
    <source>
        <dbReference type="SAM" id="MobiDB-lite"/>
    </source>
</evidence>
<dbReference type="GO" id="GO:0030686">
    <property type="term" value="C:90S preribosome"/>
    <property type="evidence" value="ECO:0007669"/>
    <property type="project" value="TreeGrafter"/>
</dbReference>
<dbReference type="GO" id="GO:0000056">
    <property type="term" value="P:ribosomal small subunit export from nucleus"/>
    <property type="evidence" value="ECO:0007669"/>
    <property type="project" value="TreeGrafter"/>
</dbReference>
<dbReference type="GeneID" id="31360042"/>
<proteinExistence type="predicted"/>
<dbReference type="InterPro" id="IPR001313">
    <property type="entry name" value="Pumilio_RNA-bd_rpt"/>
</dbReference>
<accession>D3B7W7</accession>
<dbReference type="GO" id="GO:0003723">
    <property type="term" value="F:RNA binding"/>
    <property type="evidence" value="ECO:0007669"/>
    <property type="project" value="InterPro"/>
</dbReference>
<reference evidence="3 4" key="1">
    <citation type="journal article" date="2011" name="Genome Res.">
        <title>Phylogeny-wide analysis of social amoeba genomes highlights ancient origins for complex intercellular communication.</title>
        <authorList>
            <person name="Heidel A.J."/>
            <person name="Lawal H.M."/>
            <person name="Felder M."/>
            <person name="Schilde C."/>
            <person name="Helps N.R."/>
            <person name="Tunggal B."/>
            <person name="Rivero F."/>
            <person name="John U."/>
            <person name="Schleicher M."/>
            <person name="Eichinger L."/>
            <person name="Platzer M."/>
            <person name="Noegel A.A."/>
            <person name="Schaap P."/>
            <person name="Gloeckner G."/>
        </authorList>
    </citation>
    <scope>NUCLEOTIDE SEQUENCE [LARGE SCALE GENOMIC DNA]</scope>
    <source>
        <strain evidence="4">ATCC 26659 / Pp 5 / PN500</strain>
    </source>
</reference>
<dbReference type="SMART" id="SM00025">
    <property type="entry name" value="Pumilio"/>
    <property type="match status" value="2"/>
</dbReference>
<protein>
    <submittedName>
        <fullName evidence="3">Uncharacterized protein</fullName>
    </submittedName>
</protein>
<dbReference type="SUPFAM" id="SSF48371">
    <property type="entry name" value="ARM repeat"/>
    <property type="match status" value="1"/>
</dbReference>
<dbReference type="OMA" id="ICHINVF"/>
<dbReference type="GO" id="GO:0005730">
    <property type="term" value="C:nucleolus"/>
    <property type="evidence" value="ECO:0007669"/>
    <property type="project" value="TreeGrafter"/>
</dbReference>
<keyword evidence="4" id="KW-1185">Reference proteome</keyword>
<dbReference type="STRING" id="670386.D3B7W7"/>
<dbReference type="GO" id="GO:0030688">
    <property type="term" value="C:preribosome, small subunit precursor"/>
    <property type="evidence" value="ECO:0007669"/>
    <property type="project" value="TreeGrafter"/>
</dbReference>
<dbReference type="EMBL" id="ADBJ01000018">
    <property type="protein sequence ID" value="EFA82860.1"/>
    <property type="molecule type" value="Genomic_DNA"/>
</dbReference>
<dbReference type="Gene3D" id="1.25.10.10">
    <property type="entry name" value="Leucine-rich Repeat Variant"/>
    <property type="match status" value="1"/>
</dbReference>
<comment type="caution">
    <text evidence="3">The sequence shown here is derived from an EMBL/GenBank/DDBJ whole genome shotgun (WGS) entry which is preliminary data.</text>
</comment>
<dbReference type="Proteomes" id="UP000001396">
    <property type="component" value="Unassembled WGS sequence"/>
</dbReference>
<evidence type="ECO:0000313" key="3">
    <source>
        <dbReference type="EMBL" id="EFA82860.1"/>
    </source>
</evidence>
<feature type="compositionally biased region" description="Low complexity" evidence="2">
    <location>
        <begin position="286"/>
        <end position="299"/>
    </location>
</feature>
<keyword evidence="1" id="KW-0677">Repeat</keyword>
<dbReference type="PANTHER" id="PTHR13102">
    <property type="entry name" value="NUCLEOLAR PROTEIN 9"/>
    <property type="match status" value="1"/>
</dbReference>
<dbReference type="GO" id="GO:0000447">
    <property type="term" value="P:endonucleolytic cleavage in ITS1 to separate SSU-rRNA from 5.8S rRNA and LSU-rRNA from tricistronic rRNA transcript (SSU-rRNA, 5.8S rRNA, LSU-rRNA)"/>
    <property type="evidence" value="ECO:0007669"/>
    <property type="project" value="TreeGrafter"/>
</dbReference>
<evidence type="ECO:0000313" key="4">
    <source>
        <dbReference type="Proteomes" id="UP000001396"/>
    </source>
</evidence>
<dbReference type="RefSeq" id="XP_020434977.1">
    <property type="nucleotide sequence ID" value="XM_020575457.1"/>
</dbReference>
<dbReference type="InterPro" id="IPR016024">
    <property type="entry name" value="ARM-type_fold"/>
</dbReference>
<dbReference type="InParanoid" id="D3B7W7"/>
<gene>
    <name evidence="3" type="ORF">PPL_04555</name>
</gene>
<name>D3B7W7_HETP5</name>
<dbReference type="GO" id="GO:0000472">
    <property type="term" value="P:endonucleolytic cleavage to generate mature 5'-end of SSU-rRNA from (SSU-rRNA, 5.8S rRNA, LSU-rRNA)"/>
    <property type="evidence" value="ECO:0007669"/>
    <property type="project" value="TreeGrafter"/>
</dbReference>
<dbReference type="PANTHER" id="PTHR13102:SF0">
    <property type="entry name" value="NUCLEOLAR PROTEIN 9"/>
    <property type="match status" value="1"/>
</dbReference>
<dbReference type="AlphaFoldDB" id="D3B7W7"/>
<organism evidence="3 4">
    <name type="scientific">Heterostelium pallidum (strain ATCC 26659 / Pp 5 / PN500)</name>
    <name type="common">Cellular slime mold</name>
    <name type="synonym">Polysphondylium pallidum</name>
    <dbReference type="NCBI Taxonomy" id="670386"/>
    <lineage>
        <taxon>Eukaryota</taxon>
        <taxon>Amoebozoa</taxon>
        <taxon>Evosea</taxon>
        <taxon>Eumycetozoa</taxon>
        <taxon>Dictyostelia</taxon>
        <taxon>Acytosteliales</taxon>
        <taxon>Acytosteliaceae</taxon>
        <taxon>Heterostelium</taxon>
    </lineage>
</organism>
<dbReference type="GO" id="GO:0000480">
    <property type="term" value="P:endonucleolytic cleavage in 5'-ETS of tricistronic rRNA transcript (SSU-rRNA, 5.8S rRNA, LSU-rRNA)"/>
    <property type="evidence" value="ECO:0007669"/>
    <property type="project" value="TreeGrafter"/>
</dbReference>
<evidence type="ECO:0000256" key="1">
    <source>
        <dbReference type="ARBA" id="ARBA00022737"/>
    </source>
</evidence>
<dbReference type="InterPro" id="IPR040000">
    <property type="entry name" value="NOP9"/>
</dbReference>
<sequence>MGRGQIVQKLVECCLRMNAQQRELIKILNAAVLPNVQTDIKDIVNKLLYLEHNITENKKYSMCGAIILQKLLFFNVDYTQYIIDSFMKLESDQLVVMAVDPVGSKVLDAFLDCGITVERKHQFIKKLKGRFPDIGVDKCGSFVMERIYKLSDLSLREMICEELAKEEPRLFSTPAGRYVLLICHINVFKKKKDQWASSQATTDKKRKLFQDILEDDGASTTSTKQQQQQPLKKQKNIYQHSNKDENEDEDEDKVPVKVKKEKIGSDDMNDQSNQDADMDDIDMIFNSKSKSSKSTTNSSQNFSIGKNNSKNNNEKKKFNKKK</sequence>
<dbReference type="Pfam" id="PF22493">
    <property type="entry name" value="PUF_NOP9"/>
    <property type="match status" value="1"/>
</dbReference>
<dbReference type="InterPro" id="IPR011989">
    <property type="entry name" value="ARM-like"/>
</dbReference>
<feature type="region of interest" description="Disordered" evidence="2">
    <location>
        <begin position="217"/>
        <end position="322"/>
    </location>
</feature>